<dbReference type="EMBL" id="SPQT01000023">
    <property type="protein sequence ID" value="TFV43552.1"/>
    <property type="molecule type" value="Genomic_DNA"/>
</dbReference>
<reference evidence="1 2" key="1">
    <citation type="submission" date="2019-03" db="EMBL/GenBank/DDBJ databases">
        <title>Bradyrhizobium diversity isolated from nodules of Chamaecrista fasciculata.</title>
        <authorList>
            <person name="Klepa M.S."/>
            <person name="Urquiaga M.O."/>
            <person name="Hungria M."/>
            <person name="Delamuta J.R."/>
        </authorList>
    </citation>
    <scope>NUCLEOTIDE SEQUENCE [LARGE SCALE GENOMIC DNA]</scope>
    <source>
        <strain evidence="1 2">CNPSo 3448</strain>
    </source>
</reference>
<name>A0A4Y9LP98_9BRAD</name>
<evidence type="ECO:0000313" key="1">
    <source>
        <dbReference type="EMBL" id="TFV43552.1"/>
    </source>
</evidence>
<dbReference type="OrthoDB" id="8020448at2"/>
<protein>
    <submittedName>
        <fullName evidence="1">Uncharacterized protein</fullName>
    </submittedName>
</protein>
<gene>
    <name evidence="1" type="ORF">E4K65_31805</name>
</gene>
<sequence>MTAYFAVRSGETCNFPMRIPGAMLSSGVSQKPAHGTLRQINVTTFRYTAASGYKGNDTFAIYGEGKGPYGSGRSVMTVNATIE</sequence>
<keyword evidence="2" id="KW-1185">Reference proteome</keyword>
<evidence type="ECO:0000313" key="2">
    <source>
        <dbReference type="Proteomes" id="UP000297966"/>
    </source>
</evidence>
<dbReference type="Proteomes" id="UP000297966">
    <property type="component" value="Unassembled WGS sequence"/>
</dbReference>
<comment type="caution">
    <text evidence="1">The sequence shown here is derived from an EMBL/GenBank/DDBJ whole genome shotgun (WGS) entry which is preliminary data.</text>
</comment>
<dbReference type="AlphaFoldDB" id="A0A4Y9LP98"/>
<organism evidence="1 2">
    <name type="scientific">Bradyrhizobium niftali</name>
    <dbReference type="NCBI Taxonomy" id="2560055"/>
    <lineage>
        <taxon>Bacteria</taxon>
        <taxon>Pseudomonadati</taxon>
        <taxon>Pseudomonadota</taxon>
        <taxon>Alphaproteobacteria</taxon>
        <taxon>Hyphomicrobiales</taxon>
        <taxon>Nitrobacteraceae</taxon>
        <taxon>Bradyrhizobium</taxon>
    </lineage>
</organism>
<dbReference type="Gene3D" id="2.60.40.3440">
    <property type="match status" value="1"/>
</dbReference>
<proteinExistence type="predicted"/>
<accession>A0A4Y9LP98</accession>